<feature type="transmembrane region" description="Helical" evidence="1">
    <location>
        <begin position="371"/>
        <end position="391"/>
    </location>
</feature>
<keyword evidence="1" id="KW-0472">Membrane</keyword>
<dbReference type="EMBL" id="VJMI01016818">
    <property type="protein sequence ID" value="KAF0716602.1"/>
    <property type="molecule type" value="Genomic_DNA"/>
</dbReference>
<keyword evidence="1" id="KW-0812">Transmembrane</keyword>
<dbReference type="PANTHER" id="PTHR31605:SF0">
    <property type="entry name" value="GLYCEROL-3-PHOSPHATE O-ACYLTRANSFERASE 1"/>
    <property type="match status" value="1"/>
</dbReference>
<reference evidence="3 4" key="1">
    <citation type="submission" date="2019-06" db="EMBL/GenBank/DDBJ databases">
        <title>Genomics analysis of Aphanomyces spp. identifies a new class of oomycete effector associated with host adaptation.</title>
        <authorList>
            <person name="Gaulin E."/>
        </authorList>
    </citation>
    <scope>NUCLEOTIDE SEQUENCE [LARGE SCALE GENOMIC DNA]</scope>
    <source>
        <strain evidence="3 4">E</strain>
    </source>
</reference>
<dbReference type="GO" id="GO:0004366">
    <property type="term" value="F:glycerol-3-phosphate O-acyltransferase activity"/>
    <property type="evidence" value="ECO:0007669"/>
    <property type="project" value="TreeGrafter"/>
</dbReference>
<comment type="caution">
    <text evidence="3">The sequence shown here is derived from an EMBL/GenBank/DDBJ whole genome shotgun (WGS) entry which is preliminary data.</text>
</comment>
<feature type="transmembrane region" description="Helical" evidence="1">
    <location>
        <begin position="6"/>
        <end position="28"/>
    </location>
</feature>
<gene>
    <name evidence="3" type="ORF">AaE_011054</name>
</gene>
<evidence type="ECO:0000313" key="4">
    <source>
        <dbReference type="Proteomes" id="UP000469452"/>
    </source>
</evidence>
<evidence type="ECO:0000313" key="3">
    <source>
        <dbReference type="EMBL" id="KAF0716602.1"/>
    </source>
</evidence>
<protein>
    <recommendedName>
        <fullName evidence="2">Phospholipid/glycerol acyltransferase domain-containing protein</fullName>
    </recommendedName>
</protein>
<dbReference type="GO" id="GO:0008654">
    <property type="term" value="P:phospholipid biosynthetic process"/>
    <property type="evidence" value="ECO:0007669"/>
    <property type="project" value="TreeGrafter"/>
</dbReference>
<dbReference type="SUPFAM" id="SSF69593">
    <property type="entry name" value="Glycerol-3-phosphate (1)-acyltransferase"/>
    <property type="match status" value="1"/>
</dbReference>
<dbReference type="SMART" id="SM00563">
    <property type="entry name" value="PlsC"/>
    <property type="match status" value="1"/>
</dbReference>
<accession>A0A6A4ZVI9</accession>
<feature type="domain" description="Phospholipid/glycerol acyltransferase" evidence="2">
    <location>
        <begin position="53"/>
        <end position="151"/>
    </location>
</feature>
<dbReference type="GO" id="GO:0016287">
    <property type="term" value="F:glycerone-phosphate O-acyltransferase activity"/>
    <property type="evidence" value="ECO:0007669"/>
    <property type="project" value="TreeGrafter"/>
</dbReference>
<dbReference type="Proteomes" id="UP000469452">
    <property type="component" value="Unassembled WGS sequence"/>
</dbReference>
<evidence type="ECO:0000256" key="1">
    <source>
        <dbReference type="SAM" id="Phobius"/>
    </source>
</evidence>
<organism evidence="3 4">
    <name type="scientific">Aphanomyces astaci</name>
    <name type="common">Crayfish plague agent</name>
    <dbReference type="NCBI Taxonomy" id="112090"/>
    <lineage>
        <taxon>Eukaryota</taxon>
        <taxon>Sar</taxon>
        <taxon>Stramenopiles</taxon>
        <taxon>Oomycota</taxon>
        <taxon>Saprolegniomycetes</taxon>
        <taxon>Saprolegniales</taxon>
        <taxon>Verrucalvaceae</taxon>
        <taxon>Aphanomyces</taxon>
    </lineage>
</organism>
<sequence>MVVVHVLLLTAALAIVALYGYTMFSYFLRFACHLYFRRITVHGVNNLPREGPVVVCPNHPNMMIDVLLVLTQCTHMGRNPYAWAKASMFKNPVAGRILRALGAVPVYRPPGTSYTLPHMLELRTGVMRVATGFVKAYDTPITVVPLGLTYFNKDRFRSEVSLEFGEPIIVDQAVIHSDAFSTDERSEVKRLTEQLQERMHRVTLNAHNFESFRVARTIRRLYCAKPLHPKDDVHFTQQLVDLVEGKLTTKETETVVLTQLKADVSKYQHALDDLRIKDSDLLLDVKESLVALAVERLMYLLVLLPLATPGLVLNLPFYFLGTKLNVLAGYTESRSMFKLAAGIIVLFAQNVDLCGLTFFPAQWVVLISTAAYIYGSSAAYGLMIALPFFLYSHIRVLEESRSIMENVWYLANLATRKERIDVLRNERKALVTTVQSLVNALVKDPVIDRINKVNATSHGLRPT</sequence>
<dbReference type="PANTHER" id="PTHR31605">
    <property type="entry name" value="GLYCEROL-3-PHOSPHATE O-ACYLTRANSFERASE 1"/>
    <property type="match status" value="1"/>
</dbReference>
<evidence type="ECO:0000259" key="2">
    <source>
        <dbReference type="SMART" id="SM00563"/>
    </source>
</evidence>
<dbReference type="Pfam" id="PF01553">
    <property type="entry name" value="Acyltransferase"/>
    <property type="match status" value="1"/>
</dbReference>
<name>A0A6A4ZVI9_APHAT</name>
<dbReference type="InterPro" id="IPR052744">
    <property type="entry name" value="GPAT/DAPAT"/>
</dbReference>
<dbReference type="VEuPathDB" id="FungiDB:H257_08271"/>
<dbReference type="InterPro" id="IPR002123">
    <property type="entry name" value="Plipid/glycerol_acylTrfase"/>
</dbReference>
<keyword evidence="1" id="KW-1133">Transmembrane helix</keyword>
<feature type="transmembrane region" description="Helical" evidence="1">
    <location>
        <begin position="339"/>
        <end position="359"/>
    </location>
</feature>
<proteinExistence type="predicted"/>
<dbReference type="AlphaFoldDB" id="A0A6A4ZVI9"/>
<feature type="non-terminal residue" evidence="3">
    <location>
        <position position="463"/>
    </location>
</feature>
<feature type="transmembrane region" description="Helical" evidence="1">
    <location>
        <begin position="297"/>
        <end position="319"/>
    </location>
</feature>